<dbReference type="VEuPathDB" id="FungiDB:BCV72DRAFT_302495"/>
<sequence length="385" mass="44510">MAKPSPIASKVAGIILPFVVFGLLAYSWYIYIFRVCVHLLIKETTNQKAEASKNTKKERKNEMMRVIINDIVAFMTIASFFWLMAIVCYIRVISTSAGSPMNINQTPFAIMQDERFAGQSLPCYYYSPNLFDNKTLTSRHMNNSENVNDKSPLLSISKRDGQRRYCHICECFKPDRSHHCRECNKCILKMDHHCPWVSGCVGFGNYKFFFLFTSYTGIYGLWVFVTTLPLVVRGLQDMNADLDPQWIVLIILAFVFGFTVLGFTGVHLTYILRNETTIEHLADRPYDIRVDFDASGDNFEVVTVEPEHYLWERSRKENWESVMGNSIVGWFLPFKRGLGNGFVFPYSDRMYHEIVQRAQRQRNSMNLSHYERVSSSLESTVPITS</sequence>
<feature type="transmembrane region" description="Helical" evidence="10">
    <location>
        <begin position="12"/>
        <end position="32"/>
    </location>
</feature>
<evidence type="ECO:0000256" key="4">
    <source>
        <dbReference type="ARBA" id="ARBA00022989"/>
    </source>
</evidence>
<evidence type="ECO:0000256" key="8">
    <source>
        <dbReference type="ARBA" id="ARBA00023315"/>
    </source>
</evidence>
<comment type="domain">
    <text evidence="10">The DHHC domain is required for palmitoyltransferase activity.</text>
</comment>
<dbReference type="InterPro" id="IPR039859">
    <property type="entry name" value="PFA4/ZDH16/20/ERF2-like"/>
</dbReference>
<keyword evidence="7" id="KW-0449">Lipoprotein</keyword>
<evidence type="ECO:0000259" key="11">
    <source>
        <dbReference type="Pfam" id="PF01529"/>
    </source>
</evidence>
<dbReference type="Pfam" id="PF01529">
    <property type="entry name" value="DHHC"/>
    <property type="match status" value="1"/>
</dbReference>
<organism evidence="12 13">
    <name type="scientific">Rhizopus microsporus</name>
    <dbReference type="NCBI Taxonomy" id="58291"/>
    <lineage>
        <taxon>Eukaryota</taxon>
        <taxon>Fungi</taxon>
        <taxon>Fungi incertae sedis</taxon>
        <taxon>Mucoromycota</taxon>
        <taxon>Mucoromycotina</taxon>
        <taxon>Mucoromycetes</taxon>
        <taxon>Mucorales</taxon>
        <taxon>Mucorineae</taxon>
        <taxon>Rhizopodaceae</taxon>
        <taxon>Rhizopus</taxon>
    </lineage>
</organism>
<feature type="transmembrane region" description="Helical" evidence="10">
    <location>
        <begin position="208"/>
        <end position="225"/>
    </location>
</feature>
<keyword evidence="2 10" id="KW-0808">Transferase</keyword>
<dbReference type="EC" id="2.3.1.225" evidence="10"/>
<evidence type="ECO:0000313" key="13">
    <source>
        <dbReference type="Proteomes" id="UP000242381"/>
    </source>
</evidence>
<evidence type="ECO:0000256" key="2">
    <source>
        <dbReference type="ARBA" id="ARBA00022679"/>
    </source>
</evidence>
<evidence type="ECO:0000256" key="3">
    <source>
        <dbReference type="ARBA" id="ARBA00022692"/>
    </source>
</evidence>
<dbReference type="PROSITE" id="PS50216">
    <property type="entry name" value="DHHC"/>
    <property type="match status" value="1"/>
</dbReference>
<dbReference type="GO" id="GO:0019706">
    <property type="term" value="F:protein-cysteine S-palmitoyltransferase activity"/>
    <property type="evidence" value="ECO:0007669"/>
    <property type="project" value="UniProtKB-EC"/>
</dbReference>
<evidence type="ECO:0000256" key="6">
    <source>
        <dbReference type="ARBA" id="ARBA00023139"/>
    </source>
</evidence>
<dbReference type="GO" id="GO:0006612">
    <property type="term" value="P:protein targeting to membrane"/>
    <property type="evidence" value="ECO:0007669"/>
    <property type="project" value="TreeGrafter"/>
</dbReference>
<dbReference type="PANTHER" id="PTHR22883:SF147">
    <property type="entry name" value="PALMITOYLTRANSFERASE"/>
    <property type="match status" value="1"/>
</dbReference>
<comment type="subcellular location">
    <subcellularLocation>
        <location evidence="1">Membrane</location>
        <topology evidence="1">Multi-pass membrane protein</topology>
    </subcellularLocation>
</comment>
<dbReference type="PANTHER" id="PTHR22883">
    <property type="entry name" value="ZINC FINGER DHHC DOMAIN CONTAINING PROTEIN"/>
    <property type="match status" value="1"/>
</dbReference>
<keyword evidence="6" id="KW-0564">Palmitate</keyword>
<feature type="transmembrane region" description="Helical" evidence="10">
    <location>
        <begin position="245"/>
        <end position="272"/>
    </location>
</feature>
<evidence type="ECO:0000256" key="10">
    <source>
        <dbReference type="RuleBase" id="RU079119"/>
    </source>
</evidence>
<keyword evidence="3 10" id="KW-0812">Transmembrane</keyword>
<evidence type="ECO:0000313" key="12">
    <source>
        <dbReference type="EMBL" id="ORE19433.1"/>
    </source>
</evidence>
<keyword evidence="4 10" id="KW-1133">Transmembrane helix</keyword>
<evidence type="ECO:0000256" key="7">
    <source>
        <dbReference type="ARBA" id="ARBA00023288"/>
    </source>
</evidence>
<keyword evidence="8 10" id="KW-0012">Acyltransferase</keyword>
<dbReference type="GO" id="GO:0016020">
    <property type="term" value="C:membrane"/>
    <property type="evidence" value="ECO:0007669"/>
    <property type="project" value="UniProtKB-SubCell"/>
</dbReference>
<gene>
    <name evidence="12" type="ORF">BCV71DRAFT_226295</name>
</gene>
<comment type="catalytic activity">
    <reaction evidence="9 10">
        <text>L-cysteinyl-[protein] + hexadecanoyl-CoA = S-hexadecanoyl-L-cysteinyl-[protein] + CoA</text>
        <dbReference type="Rhea" id="RHEA:36683"/>
        <dbReference type="Rhea" id="RHEA-COMP:10131"/>
        <dbReference type="Rhea" id="RHEA-COMP:11032"/>
        <dbReference type="ChEBI" id="CHEBI:29950"/>
        <dbReference type="ChEBI" id="CHEBI:57287"/>
        <dbReference type="ChEBI" id="CHEBI:57379"/>
        <dbReference type="ChEBI" id="CHEBI:74151"/>
        <dbReference type="EC" id="2.3.1.225"/>
    </reaction>
</comment>
<dbReference type="AlphaFoldDB" id="A0A1X0S547"/>
<dbReference type="GO" id="GO:0005794">
    <property type="term" value="C:Golgi apparatus"/>
    <property type="evidence" value="ECO:0007669"/>
    <property type="project" value="TreeGrafter"/>
</dbReference>
<dbReference type="Proteomes" id="UP000242381">
    <property type="component" value="Unassembled WGS sequence"/>
</dbReference>
<dbReference type="EMBL" id="KV921310">
    <property type="protein sequence ID" value="ORE19433.1"/>
    <property type="molecule type" value="Genomic_DNA"/>
</dbReference>
<dbReference type="InterPro" id="IPR001594">
    <property type="entry name" value="Palmitoyltrfase_DHHC"/>
</dbReference>
<evidence type="ECO:0000256" key="9">
    <source>
        <dbReference type="ARBA" id="ARBA00048048"/>
    </source>
</evidence>
<reference evidence="12 13" key="1">
    <citation type="journal article" date="2016" name="Proc. Natl. Acad. Sci. U.S.A.">
        <title>Lipid metabolic changes in an early divergent fungus govern the establishment of a mutualistic symbiosis with endobacteria.</title>
        <authorList>
            <person name="Lastovetsky O.A."/>
            <person name="Gaspar M.L."/>
            <person name="Mondo S.J."/>
            <person name="LaButti K.M."/>
            <person name="Sandor L."/>
            <person name="Grigoriev I.V."/>
            <person name="Henry S.A."/>
            <person name="Pawlowska T.E."/>
        </authorList>
    </citation>
    <scope>NUCLEOTIDE SEQUENCE [LARGE SCALE GENOMIC DNA]</scope>
    <source>
        <strain evidence="12 13">ATCC 11559</strain>
    </source>
</reference>
<protein>
    <recommendedName>
        <fullName evidence="10">Palmitoyltransferase</fullName>
        <ecNumber evidence="10">2.3.1.225</ecNumber>
    </recommendedName>
</protein>
<keyword evidence="5 10" id="KW-0472">Membrane</keyword>
<comment type="similarity">
    <text evidence="10">Belongs to the DHHC palmitoyltransferase family.</text>
</comment>
<name>A0A1X0S547_RHIZD</name>
<evidence type="ECO:0000256" key="1">
    <source>
        <dbReference type="ARBA" id="ARBA00004141"/>
    </source>
</evidence>
<feature type="transmembrane region" description="Helical" evidence="10">
    <location>
        <begin position="71"/>
        <end position="92"/>
    </location>
</feature>
<dbReference type="OMA" id="YTYFKVI"/>
<proteinExistence type="inferred from homology"/>
<evidence type="ECO:0000256" key="5">
    <source>
        <dbReference type="ARBA" id="ARBA00023136"/>
    </source>
</evidence>
<feature type="domain" description="Palmitoyltransferase DHHC" evidence="11">
    <location>
        <begin position="162"/>
        <end position="282"/>
    </location>
</feature>
<dbReference type="GO" id="GO:0005783">
    <property type="term" value="C:endoplasmic reticulum"/>
    <property type="evidence" value="ECO:0007669"/>
    <property type="project" value="TreeGrafter"/>
</dbReference>
<accession>A0A1X0S547</accession>